<evidence type="ECO:0000256" key="1">
    <source>
        <dbReference type="SAM" id="Phobius"/>
    </source>
</evidence>
<evidence type="ECO:0000313" key="2">
    <source>
        <dbReference type="EMBL" id="CAI9929788.1"/>
    </source>
</evidence>
<keyword evidence="1" id="KW-0812">Transmembrane</keyword>
<reference evidence="2" key="1">
    <citation type="submission" date="2023-06" db="EMBL/GenBank/DDBJ databases">
        <authorList>
            <person name="Kurt Z."/>
        </authorList>
    </citation>
    <scope>NUCLEOTIDE SEQUENCE</scope>
</reference>
<sequence length="555" mass="63189">MYYYLINSLQLLCFQSNTTVVLDVQTRELVFKAWPRNDSSREMLMCKQLHGDTYKLSVQVGTYTYVYPPLVLYDVTQYIQITIPCSEAPPGTCQSAFKGKSAIFTMEYQLGKQNVTEAVSNLRRLDFNRNACGADPTITSGRNISLGPAYGNLVSNIFIFTATPKACKYPVDSMSVIGNNNPADKKAIMYFQAYPNYYITANSYSVSPNIFVQNQLYPCSLLGRYTPFPGVERACDEMSEFLTTSSFSYFSLSYFVPGLVPNRDGKLTRAINYTSIYQSNHVKDTLQQMMDCYSSQTLKIFEKEFLLQNTLNPSMTHCQLPMQSFVQYPYNRMLTRIIFQQYEDFRNGEVFTIDFESQSQVLNGTHEWLSCQTATNKTYCDEVLAKRDVISTYVLNAQKIFMFDNKTVQMVQLEATLELSSYKSASIQLMNTEACVQLSESFRKELIVPLNKQIMFSFGDSGLFSDNLLNISTQAIYPNSNNKYCMNYNFTEQQISSLTNVNVSGQIQIDDLMIPVVEIIDQSTASNVQNINLIIVAVFIFMAVLVGFSIWKPWV</sequence>
<organism evidence="2">
    <name type="scientific">Hexamita inflata</name>
    <dbReference type="NCBI Taxonomy" id="28002"/>
    <lineage>
        <taxon>Eukaryota</taxon>
        <taxon>Metamonada</taxon>
        <taxon>Diplomonadida</taxon>
        <taxon>Hexamitidae</taxon>
        <taxon>Hexamitinae</taxon>
        <taxon>Hexamita</taxon>
    </lineage>
</organism>
<evidence type="ECO:0000313" key="4">
    <source>
        <dbReference type="Proteomes" id="UP001642409"/>
    </source>
</evidence>
<gene>
    <name evidence="3" type="ORF">HINF_LOCUS12902</name>
    <name evidence="2" type="ORF">HINF_LOCUS17433</name>
</gene>
<keyword evidence="1" id="KW-1133">Transmembrane helix</keyword>
<protein>
    <submittedName>
        <fullName evidence="2">Uncharacterized protein</fullName>
    </submittedName>
</protein>
<dbReference type="Proteomes" id="UP001642409">
    <property type="component" value="Unassembled WGS sequence"/>
</dbReference>
<keyword evidence="1" id="KW-0472">Membrane</keyword>
<dbReference type="EMBL" id="CAXDID020000029">
    <property type="protein sequence ID" value="CAL5993090.1"/>
    <property type="molecule type" value="Genomic_DNA"/>
</dbReference>
<dbReference type="AlphaFoldDB" id="A0AA86U3Q0"/>
<accession>A0AA86U3Q0</accession>
<reference evidence="3 4" key="2">
    <citation type="submission" date="2024-07" db="EMBL/GenBank/DDBJ databases">
        <authorList>
            <person name="Akdeniz Z."/>
        </authorList>
    </citation>
    <scope>NUCLEOTIDE SEQUENCE [LARGE SCALE GENOMIC DNA]</scope>
</reference>
<keyword evidence="4" id="KW-1185">Reference proteome</keyword>
<dbReference type="EMBL" id="CATOUU010000440">
    <property type="protein sequence ID" value="CAI9929788.1"/>
    <property type="molecule type" value="Genomic_DNA"/>
</dbReference>
<comment type="caution">
    <text evidence="2">The sequence shown here is derived from an EMBL/GenBank/DDBJ whole genome shotgun (WGS) entry which is preliminary data.</text>
</comment>
<feature type="transmembrane region" description="Helical" evidence="1">
    <location>
        <begin position="531"/>
        <end position="551"/>
    </location>
</feature>
<name>A0AA86U3Q0_9EUKA</name>
<proteinExistence type="predicted"/>
<evidence type="ECO:0000313" key="3">
    <source>
        <dbReference type="EMBL" id="CAL5993090.1"/>
    </source>
</evidence>